<dbReference type="Proteomes" id="UP000034103">
    <property type="component" value="Chromosome"/>
</dbReference>
<dbReference type="HOGENOM" id="CLU_3119730_0_0_3"/>
<evidence type="ECO:0000313" key="1">
    <source>
        <dbReference type="EMBL" id="AKE63822.1"/>
    </source>
</evidence>
<gene>
    <name evidence="1" type="ORF">MYAER_1466</name>
</gene>
<evidence type="ECO:0000313" key="2">
    <source>
        <dbReference type="Proteomes" id="UP000034103"/>
    </source>
</evidence>
<reference evidence="1 2" key="1">
    <citation type="journal article" date="2015" name="Genome Announc.">
        <title>Complete Genome Sequence of Microcystis aeruginosa NIES-2549, a Bloom-Forming Cyanobacterium from Lake Kasumigaura, Japan.</title>
        <authorList>
            <person name="Yamaguchi H."/>
            <person name="Suzuki S."/>
            <person name="Tanabe Y."/>
            <person name="Osana Y."/>
            <person name="Shimura Y."/>
            <person name="Ishida K."/>
            <person name="Kawachi M."/>
        </authorList>
    </citation>
    <scope>NUCLEOTIDE SEQUENCE [LARGE SCALE GENOMIC DNA]</scope>
    <source>
        <strain evidence="1 2">NIES-2549</strain>
    </source>
</reference>
<protein>
    <submittedName>
        <fullName evidence="1">Uncharacterized protein</fullName>
    </submittedName>
</protein>
<organism evidence="1 2">
    <name type="scientific">Microcystis aeruginosa NIES-2549</name>
    <dbReference type="NCBI Taxonomy" id="1641812"/>
    <lineage>
        <taxon>Bacteria</taxon>
        <taxon>Bacillati</taxon>
        <taxon>Cyanobacteriota</taxon>
        <taxon>Cyanophyceae</taxon>
        <taxon>Oscillatoriophycideae</taxon>
        <taxon>Chroococcales</taxon>
        <taxon>Microcystaceae</taxon>
        <taxon>Microcystis</taxon>
    </lineage>
</organism>
<dbReference type="AlphaFoldDB" id="A0A0F6U2P7"/>
<accession>A0A0F6U2P7</accession>
<name>A0A0F6U2P7_MICAE</name>
<dbReference type="PATRIC" id="fig|1641812.3.peg.1511"/>
<dbReference type="EMBL" id="CP011304">
    <property type="protein sequence ID" value="AKE63822.1"/>
    <property type="molecule type" value="Genomic_DNA"/>
</dbReference>
<proteinExistence type="predicted"/>
<sequence>MGVGDFSYQLLKAIGKGIQERIWQFPSLKRRSVRHGFQLNKLGLRFGLCH</sequence>